<dbReference type="Proteomes" id="UP001054252">
    <property type="component" value="Unassembled WGS sequence"/>
</dbReference>
<name>A0AAV5JC19_9ROSI</name>
<proteinExistence type="predicted"/>
<keyword evidence="2" id="KW-1185">Reference proteome</keyword>
<evidence type="ECO:0000313" key="2">
    <source>
        <dbReference type="Proteomes" id="UP001054252"/>
    </source>
</evidence>
<accession>A0AAV5JC19</accession>
<organism evidence="1 2">
    <name type="scientific">Rubroshorea leprosula</name>
    <dbReference type="NCBI Taxonomy" id="152421"/>
    <lineage>
        <taxon>Eukaryota</taxon>
        <taxon>Viridiplantae</taxon>
        <taxon>Streptophyta</taxon>
        <taxon>Embryophyta</taxon>
        <taxon>Tracheophyta</taxon>
        <taxon>Spermatophyta</taxon>
        <taxon>Magnoliopsida</taxon>
        <taxon>eudicotyledons</taxon>
        <taxon>Gunneridae</taxon>
        <taxon>Pentapetalae</taxon>
        <taxon>rosids</taxon>
        <taxon>malvids</taxon>
        <taxon>Malvales</taxon>
        <taxon>Dipterocarpaceae</taxon>
        <taxon>Rubroshorea</taxon>
    </lineage>
</organism>
<gene>
    <name evidence="1" type="ORF">SLEP1_g21446</name>
</gene>
<sequence>MVGSCVNFKVALTDSAFKKPSVFFCQLPLQVVRMFLVYKRRKLGELMCTYKDVTSNVVTIWEGEIVDMKNCTFYSGKWETMGFAPTTPDSTSCDAPEWWVGFPTKVAAYKGFELETLLERFAPLLVMMSCNQELQLCMQTYAGLLALFFSECSGS</sequence>
<protein>
    <submittedName>
        <fullName evidence="1">Uncharacterized protein</fullName>
    </submittedName>
</protein>
<evidence type="ECO:0000313" key="1">
    <source>
        <dbReference type="EMBL" id="GKV10021.1"/>
    </source>
</evidence>
<dbReference type="AlphaFoldDB" id="A0AAV5JC19"/>
<reference evidence="1 2" key="1">
    <citation type="journal article" date="2021" name="Commun. Biol.">
        <title>The genome of Shorea leprosula (Dipterocarpaceae) highlights the ecological relevance of drought in aseasonal tropical rainforests.</title>
        <authorList>
            <person name="Ng K.K.S."/>
            <person name="Kobayashi M.J."/>
            <person name="Fawcett J.A."/>
            <person name="Hatakeyama M."/>
            <person name="Paape T."/>
            <person name="Ng C.H."/>
            <person name="Ang C.C."/>
            <person name="Tnah L.H."/>
            <person name="Lee C.T."/>
            <person name="Nishiyama T."/>
            <person name="Sese J."/>
            <person name="O'Brien M.J."/>
            <person name="Copetti D."/>
            <person name="Mohd Noor M.I."/>
            <person name="Ong R.C."/>
            <person name="Putra M."/>
            <person name="Sireger I.Z."/>
            <person name="Indrioko S."/>
            <person name="Kosugi Y."/>
            <person name="Izuno A."/>
            <person name="Isagi Y."/>
            <person name="Lee S.L."/>
            <person name="Shimizu K.K."/>
        </authorList>
    </citation>
    <scope>NUCLEOTIDE SEQUENCE [LARGE SCALE GENOMIC DNA]</scope>
    <source>
        <strain evidence="1">214</strain>
    </source>
</reference>
<dbReference type="EMBL" id="BPVZ01000031">
    <property type="protein sequence ID" value="GKV10021.1"/>
    <property type="molecule type" value="Genomic_DNA"/>
</dbReference>
<comment type="caution">
    <text evidence="1">The sequence shown here is derived from an EMBL/GenBank/DDBJ whole genome shotgun (WGS) entry which is preliminary data.</text>
</comment>